<organism evidence="1 2">
    <name type="scientific">Racocetra persica</name>
    <dbReference type="NCBI Taxonomy" id="160502"/>
    <lineage>
        <taxon>Eukaryota</taxon>
        <taxon>Fungi</taxon>
        <taxon>Fungi incertae sedis</taxon>
        <taxon>Mucoromycota</taxon>
        <taxon>Glomeromycotina</taxon>
        <taxon>Glomeromycetes</taxon>
        <taxon>Diversisporales</taxon>
        <taxon>Gigasporaceae</taxon>
        <taxon>Racocetra</taxon>
    </lineage>
</organism>
<feature type="non-terminal residue" evidence="1">
    <location>
        <position position="76"/>
    </location>
</feature>
<dbReference type="EMBL" id="CAJVQC010078942">
    <property type="protein sequence ID" value="CAG8816734.1"/>
    <property type="molecule type" value="Genomic_DNA"/>
</dbReference>
<gene>
    <name evidence="1" type="ORF">RPERSI_LOCUS24522</name>
</gene>
<accession>A0ACA9RZ56</accession>
<reference evidence="1" key="1">
    <citation type="submission" date="2021-06" db="EMBL/GenBank/DDBJ databases">
        <authorList>
            <person name="Kallberg Y."/>
            <person name="Tangrot J."/>
            <person name="Rosling A."/>
        </authorList>
    </citation>
    <scope>NUCLEOTIDE SEQUENCE</scope>
    <source>
        <strain evidence="1">MA461A</strain>
    </source>
</reference>
<feature type="non-terminal residue" evidence="1">
    <location>
        <position position="1"/>
    </location>
</feature>
<name>A0ACA9RZ56_9GLOM</name>
<evidence type="ECO:0000313" key="1">
    <source>
        <dbReference type="EMBL" id="CAG8816734.1"/>
    </source>
</evidence>
<evidence type="ECO:0000313" key="2">
    <source>
        <dbReference type="Proteomes" id="UP000789920"/>
    </source>
</evidence>
<comment type="caution">
    <text evidence="1">The sequence shown here is derived from an EMBL/GenBank/DDBJ whole genome shotgun (WGS) entry which is preliminary data.</text>
</comment>
<dbReference type="Proteomes" id="UP000789920">
    <property type="component" value="Unassembled WGS sequence"/>
</dbReference>
<keyword evidence="2" id="KW-1185">Reference proteome</keyword>
<protein>
    <submittedName>
        <fullName evidence="1">18547_t:CDS:1</fullName>
    </submittedName>
</protein>
<proteinExistence type="predicted"/>
<sequence length="76" mass="8821">SELYDHHLQEIKARSSDILGLAIDVFEKKDIYGPDIQAHNSSELGLYSTDLNYNWVKESKDRYFILLDTSIFIQQA</sequence>